<feature type="non-terminal residue" evidence="1">
    <location>
        <position position="401"/>
    </location>
</feature>
<reference evidence="1" key="1">
    <citation type="submission" date="2018-05" db="EMBL/GenBank/DDBJ databases">
        <authorList>
            <person name="Lanie J.A."/>
            <person name="Ng W.-L."/>
            <person name="Kazmierczak K.M."/>
            <person name="Andrzejewski T.M."/>
            <person name="Davidsen T.M."/>
            <person name="Wayne K.J."/>
            <person name="Tettelin H."/>
            <person name="Glass J.I."/>
            <person name="Rusch D."/>
            <person name="Podicherti R."/>
            <person name="Tsui H.-C.T."/>
            <person name="Winkler M.E."/>
        </authorList>
    </citation>
    <scope>NUCLEOTIDE SEQUENCE</scope>
</reference>
<dbReference type="EMBL" id="UINC01086859">
    <property type="protein sequence ID" value="SVC35705.1"/>
    <property type="molecule type" value="Genomic_DNA"/>
</dbReference>
<gene>
    <name evidence="1" type="ORF">METZ01_LOCUS288559</name>
</gene>
<dbReference type="Pfam" id="PF08811">
    <property type="entry name" value="DUF1800"/>
    <property type="match status" value="1"/>
</dbReference>
<dbReference type="InterPro" id="IPR014917">
    <property type="entry name" value="DUF1800"/>
</dbReference>
<proteinExistence type="predicted"/>
<evidence type="ECO:0000313" key="1">
    <source>
        <dbReference type="EMBL" id="SVC35705.1"/>
    </source>
</evidence>
<dbReference type="AlphaFoldDB" id="A0A382LIP0"/>
<name>A0A382LIP0_9ZZZZ</name>
<accession>A0A382LIP0</accession>
<sequence length="401" mass="45613">GRKEMTVTADTALISHLMRRAGFGASHEEIEAYAEMGYEATVEKLLDPESEPAVDKYSLMRRHPITEVPGGASGPGQANWLYFMLNTKRPLQEKMTLFWHHVFATGNAKVDNCNHLLDQISMLREEGMGNYRTMLLNLARDPAMIFWLDNNENHKNAPNENWGRELLELFSLGVGNYTETDVFECSRAFTGWTIGAKMPRYPYGRHPWTFEFRAEDHDYSQKTFLGHTGNFDGEDIIDIILDQKACSQFIARHLYSFFVEDEPQVPAWNIEEPQNPEAVTYLADLLVESGYEIKPVLRALFNSNFFKDSAYKRVKSPVEVVVGTLRLVEDVQGADPRLESTAREPGYMGQDILDPPSVEGWHTGREWINSGALVKRVNFVSDRMSDPELPGVKKIISRIAD</sequence>
<protein>
    <recommendedName>
        <fullName evidence="2">DUF1800 domain-containing protein</fullName>
    </recommendedName>
</protein>
<evidence type="ECO:0008006" key="2">
    <source>
        <dbReference type="Google" id="ProtNLM"/>
    </source>
</evidence>
<feature type="non-terminal residue" evidence="1">
    <location>
        <position position="1"/>
    </location>
</feature>
<organism evidence="1">
    <name type="scientific">marine metagenome</name>
    <dbReference type="NCBI Taxonomy" id="408172"/>
    <lineage>
        <taxon>unclassified sequences</taxon>
        <taxon>metagenomes</taxon>
        <taxon>ecological metagenomes</taxon>
    </lineage>
</organism>